<feature type="non-terminal residue" evidence="2">
    <location>
        <position position="127"/>
    </location>
</feature>
<feature type="region of interest" description="Disordered" evidence="1">
    <location>
        <begin position="30"/>
        <end position="63"/>
    </location>
</feature>
<evidence type="ECO:0000313" key="3">
    <source>
        <dbReference type="Proteomes" id="UP000192247"/>
    </source>
</evidence>
<evidence type="ECO:0000256" key="1">
    <source>
        <dbReference type="SAM" id="MobiDB-lite"/>
    </source>
</evidence>
<dbReference type="EMBL" id="MNPL01011761">
    <property type="protein sequence ID" value="OQR72440.1"/>
    <property type="molecule type" value="Genomic_DNA"/>
</dbReference>
<organism evidence="2 3">
    <name type="scientific">Tropilaelaps mercedesae</name>
    <dbReference type="NCBI Taxonomy" id="418985"/>
    <lineage>
        <taxon>Eukaryota</taxon>
        <taxon>Metazoa</taxon>
        <taxon>Ecdysozoa</taxon>
        <taxon>Arthropoda</taxon>
        <taxon>Chelicerata</taxon>
        <taxon>Arachnida</taxon>
        <taxon>Acari</taxon>
        <taxon>Parasitiformes</taxon>
        <taxon>Mesostigmata</taxon>
        <taxon>Gamasina</taxon>
        <taxon>Dermanyssoidea</taxon>
        <taxon>Laelapidae</taxon>
        <taxon>Tropilaelaps</taxon>
    </lineage>
</organism>
<dbReference type="InParanoid" id="A0A1V9XFY3"/>
<feature type="compositionally biased region" description="Polar residues" evidence="1">
    <location>
        <begin position="46"/>
        <end position="63"/>
    </location>
</feature>
<protein>
    <submittedName>
        <fullName evidence="2">Uncharacterized protein</fullName>
    </submittedName>
</protein>
<accession>A0A1V9XFY3</accession>
<gene>
    <name evidence="2" type="ORF">BIW11_10379</name>
</gene>
<evidence type="ECO:0000313" key="2">
    <source>
        <dbReference type="EMBL" id="OQR72440.1"/>
    </source>
</evidence>
<reference evidence="2 3" key="1">
    <citation type="journal article" date="2017" name="Gigascience">
        <title>Draft genome of the honey bee ectoparasitic mite, Tropilaelaps mercedesae, is shaped by the parasitic life history.</title>
        <authorList>
            <person name="Dong X."/>
            <person name="Armstrong S.D."/>
            <person name="Xia D."/>
            <person name="Makepeace B.L."/>
            <person name="Darby A.C."/>
            <person name="Kadowaki T."/>
        </authorList>
    </citation>
    <scope>NUCLEOTIDE SEQUENCE [LARGE SCALE GENOMIC DNA]</scope>
    <source>
        <strain evidence="2">Wuxi-XJTLU</strain>
    </source>
</reference>
<dbReference type="AlphaFoldDB" id="A0A1V9XFY3"/>
<keyword evidence="3" id="KW-1185">Reference proteome</keyword>
<sequence length="127" mass="13899">MEIYAAVRKASVAEQFAAWEDYAEAPVNDEAVVRRESDENEKASPSAASGIQESVVESSTNGGCASPGSTFTQSVLCAGTYHTSDPRLFKDRHAKRDLATVVVFLAWMYSRENTKLPGRLTLNNIVR</sequence>
<feature type="compositionally biased region" description="Basic and acidic residues" evidence="1">
    <location>
        <begin position="31"/>
        <end position="42"/>
    </location>
</feature>
<dbReference type="Proteomes" id="UP000192247">
    <property type="component" value="Unassembled WGS sequence"/>
</dbReference>
<name>A0A1V9XFY3_9ACAR</name>
<proteinExistence type="predicted"/>
<comment type="caution">
    <text evidence="2">The sequence shown here is derived from an EMBL/GenBank/DDBJ whole genome shotgun (WGS) entry which is preliminary data.</text>
</comment>